<dbReference type="EC" id="3.2.1.4" evidence="8"/>
<name>A0A806JZ81_9BACT</name>
<evidence type="ECO:0000256" key="4">
    <source>
        <dbReference type="RuleBase" id="RU361153"/>
    </source>
</evidence>
<dbReference type="PANTHER" id="PTHR31297">
    <property type="entry name" value="GLUCAN ENDO-1,6-BETA-GLUCOSIDASE B"/>
    <property type="match status" value="1"/>
</dbReference>
<dbReference type="GO" id="GO:0005576">
    <property type="term" value="C:extracellular region"/>
    <property type="evidence" value="ECO:0007669"/>
    <property type="project" value="TreeGrafter"/>
</dbReference>
<feature type="domain" description="Glycoside hydrolase family 5" evidence="7">
    <location>
        <begin position="136"/>
        <end position="418"/>
    </location>
</feature>
<sequence>MYIIIMEKLKVHVLLAGLALCVAFFSCTADESNPGGEWNGSSSSPGPSFPYFGSCSSGPSGFSSDSGPIGPSSPSSASSPSSGSGGLDFTRAHFVNNRLGKGVNLGNAFDAQCRTDHGGSGSCPTNSLNNAMTGTPSGGWSGCWSNPIQSGYFSNLKSQGFKSIRLPIRWAEKASDTSPYTIPPGFMSAVKDVADQAIGAGLPVIINIHHFNELFDDCNGRGHIANDFNNQQKKLVELWRQIANEFKTYSNDDLVFEILNEPHGRVDAATFNSILGYVWPVIRETNPGRTIMINSANWGKLSSLASVTIPRVSGVTDQNVILSGHYYEPQCFTHYNEGSCTGGSGISTWGTSAADINTLRNDIQSGYNSVQTKYPGIPVNIGEFGTTNRVSDTYRAAWLTEAVKKFNELNLSWHWWAFPNGGWFDGYTCVGSNCSTGSWKSGFEAALKQP</sequence>
<accession>A0A806JZ81</accession>
<keyword evidence="1 6" id="KW-0732">Signal</keyword>
<dbReference type="Gene3D" id="3.20.20.80">
    <property type="entry name" value="Glycosidases"/>
    <property type="match status" value="1"/>
</dbReference>
<dbReference type="GO" id="GO:0009251">
    <property type="term" value="P:glucan catabolic process"/>
    <property type="evidence" value="ECO:0007669"/>
    <property type="project" value="TreeGrafter"/>
</dbReference>
<proteinExistence type="inferred from homology"/>
<dbReference type="EMBL" id="JQ844195">
    <property type="protein sequence ID" value="AGS52466.1"/>
    <property type="molecule type" value="Genomic_DNA"/>
</dbReference>
<dbReference type="InterPro" id="IPR050386">
    <property type="entry name" value="Glycosyl_hydrolase_5"/>
</dbReference>
<feature type="signal peptide" evidence="6">
    <location>
        <begin position="1"/>
        <end position="29"/>
    </location>
</feature>
<evidence type="ECO:0000256" key="2">
    <source>
        <dbReference type="ARBA" id="ARBA00022801"/>
    </source>
</evidence>
<feature type="compositionally biased region" description="Low complexity" evidence="5">
    <location>
        <begin position="60"/>
        <end position="82"/>
    </location>
</feature>
<dbReference type="GO" id="GO:0009986">
    <property type="term" value="C:cell surface"/>
    <property type="evidence" value="ECO:0007669"/>
    <property type="project" value="TreeGrafter"/>
</dbReference>
<evidence type="ECO:0000256" key="5">
    <source>
        <dbReference type="SAM" id="MobiDB-lite"/>
    </source>
</evidence>
<keyword evidence="2 4" id="KW-0378">Hydrolase</keyword>
<dbReference type="AlphaFoldDB" id="A0A806JZ81"/>
<evidence type="ECO:0000256" key="3">
    <source>
        <dbReference type="ARBA" id="ARBA00023295"/>
    </source>
</evidence>
<evidence type="ECO:0000313" key="8">
    <source>
        <dbReference type="EMBL" id="AGS52466.1"/>
    </source>
</evidence>
<evidence type="ECO:0000259" key="7">
    <source>
        <dbReference type="Pfam" id="PF00150"/>
    </source>
</evidence>
<feature type="chain" id="PRO_5032313425" evidence="6">
    <location>
        <begin position="30"/>
        <end position="450"/>
    </location>
</feature>
<dbReference type="GO" id="GO:0008422">
    <property type="term" value="F:beta-glucosidase activity"/>
    <property type="evidence" value="ECO:0007669"/>
    <property type="project" value="TreeGrafter"/>
</dbReference>
<evidence type="ECO:0000256" key="6">
    <source>
        <dbReference type="SAM" id="SignalP"/>
    </source>
</evidence>
<protein>
    <submittedName>
        <fullName evidence="8">Endoglucanase</fullName>
        <ecNumber evidence="8">3.2.1.4</ecNumber>
    </submittedName>
</protein>
<organism evidence="8">
    <name type="scientific">uncultured bacterium contig00103</name>
    <dbReference type="NCBI Taxonomy" id="1181570"/>
    <lineage>
        <taxon>Bacteria</taxon>
        <taxon>environmental samples</taxon>
    </lineage>
</organism>
<dbReference type="InterPro" id="IPR017853">
    <property type="entry name" value="GH"/>
</dbReference>
<feature type="region of interest" description="Disordered" evidence="5">
    <location>
        <begin position="60"/>
        <end position="84"/>
    </location>
</feature>
<keyword evidence="3 4" id="KW-0326">Glycosidase</keyword>
<dbReference type="GO" id="GO:0008810">
    <property type="term" value="F:cellulase activity"/>
    <property type="evidence" value="ECO:0007669"/>
    <property type="project" value="UniProtKB-EC"/>
</dbReference>
<dbReference type="InterPro" id="IPR018087">
    <property type="entry name" value="Glyco_hydro_5_CS"/>
</dbReference>
<dbReference type="PROSITE" id="PS00659">
    <property type="entry name" value="GLYCOSYL_HYDROL_F5"/>
    <property type="match status" value="1"/>
</dbReference>
<dbReference type="SUPFAM" id="SSF51445">
    <property type="entry name" value="(Trans)glycosidases"/>
    <property type="match status" value="1"/>
</dbReference>
<dbReference type="InterPro" id="IPR001547">
    <property type="entry name" value="Glyco_hydro_5"/>
</dbReference>
<evidence type="ECO:0000256" key="1">
    <source>
        <dbReference type="ARBA" id="ARBA00022729"/>
    </source>
</evidence>
<reference evidence="8" key="1">
    <citation type="submission" date="2012-03" db="EMBL/GenBank/DDBJ databases">
        <title>Functional metagenomics reveals considerable lignocellulase gene clusters in the gut microbiome of a wood-feeding higher termite.</title>
        <authorList>
            <person name="Liu N."/>
        </authorList>
    </citation>
    <scope>NUCLEOTIDE SEQUENCE</scope>
</reference>
<dbReference type="Pfam" id="PF00150">
    <property type="entry name" value="Cellulase"/>
    <property type="match status" value="1"/>
</dbReference>
<comment type="similarity">
    <text evidence="4">Belongs to the glycosyl hydrolase 5 (cellulase A) family.</text>
</comment>
<dbReference type="PANTHER" id="PTHR31297:SF17">
    <property type="entry name" value="ENDOGLUCANASE"/>
    <property type="match status" value="1"/>
</dbReference>